<name>A0A6J5F6K9_9BURK</name>
<evidence type="ECO:0000313" key="1">
    <source>
        <dbReference type="EMBL" id="CAB3774508.1"/>
    </source>
</evidence>
<accession>A0A6J5F6K9</accession>
<dbReference type="RefSeq" id="WP_175233077.1">
    <property type="nucleotide sequence ID" value="NZ_CADIKH010000126.1"/>
</dbReference>
<gene>
    <name evidence="1" type="ORF">LMG29542_07885</name>
</gene>
<reference evidence="1 2" key="1">
    <citation type="submission" date="2020-04" db="EMBL/GenBank/DDBJ databases">
        <authorList>
            <person name="De Canck E."/>
        </authorList>
    </citation>
    <scope>NUCLEOTIDE SEQUENCE [LARGE SCALE GENOMIC DNA]</scope>
    <source>
        <strain evidence="1 2">LMG 29542</strain>
    </source>
</reference>
<keyword evidence="2" id="KW-1185">Reference proteome</keyword>
<organism evidence="1 2">
    <name type="scientific">Paraburkholderia humisilvae</name>
    <dbReference type="NCBI Taxonomy" id="627669"/>
    <lineage>
        <taxon>Bacteria</taxon>
        <taxon>Pseudomonadati</taxon>
        <taxon>Pseudomonadota</taxon>
        <taxon>Betaproteobacteria</taxon>
        <taxon>Burkholderiales</taxon>
        <taxon>Burkholderiaceae</taxon>
        <taxon>Paraburkholderia</taxon>
    </lineage>
</organism>
<dbReference type="Proteomes" id="UP000494363">
    <property type="component" value="Unassembled WGS sequence"/>
</dbReference>
<protein>
    <submittedName>
        <fullName evidence="1">Uncharacterized protein</fullName>
    </submittedName>
</protein>
<evidence type="ECO:0000313" key="2">
    <source>
        <dbReference type="Proteomes" id="UP000494363"/>
    </source>
</evidence>
<sequence length="286" mass="31136">MVALPKRKYELSVTTQGPLYPPSEICDFAGNFIVVGIITELSNDATVASNWGAAIVSADSPVPPFGARLPYNIVKRIDLSAPGSDADLMLYTLPLPLPCNNYPMVFAPQQRPDAHSINRPKLPLNQAVPDYRVEDGRQYVSPITLGDWLKARGELSVEIDQDGVHVLFELEMSGLVPLSLYTVMSLREHDLRPDGPTRPGPLGIPNCFVTDSCGTAHYRARMPNPFPEPGTGNRIQNVIVLFMSTEASYGGAIGLHGLGGDIHAHLKIKHHRSFDEFVTRSLTGAG</sequence>
<dbReference type="AlphaFoldDB" id="A0A6J5F6K9"/>
<proteinExistence type="predicted"/>
<dbReference type="EMBL" id="CADIKH010000126">
    <property type="protein sequence ID" value="CAB3774508.1"/>
    <property type="molecule type" value="Genomic_DNA"/>
</dbReference>